<evidence type="ECO:0000313" key="1">
    <source>
        <dbReference type="EMBL" id="SDC01549.1"/>
    </source>
</evidence>
<keyword evidence="2" id="KW-1185">Reference proteome</keyword>
<dbReference type="EMBL" id="FMYU01000001">
    <property type="protein sequence ID" value="SDC01549.1"/>
    <property type="molecule type" value="Genomic_DNA"/>
</dbReference>
<organism evidence="1 2">
    <name type="scientific">Desulfurella multipotens</name>
    <dbReference type="NCBI Taxonomy" id="79269"/>
    <lineage>
        <taxon>Bacteria</taxon>
        <taxon>Pseudomonadati</taxon>
        <taxon>Campylobacterota</taxon>
        <taxon>Desulfurellia</taxon>
        <taxon>Desulfurellales</taxon>
        <taxon>Desulfurellaceae</taxon>
        <taxon>Desulfurella</taxon>
    </lineage>
</organism>
<gene>
    <name evidence="1" type="ORF">SAMN05660835_00216</name>
</gene>
<protein>
    <submittedName>
        <fullName evidence="1">Uncharacterized protein</fullName>
    </submittedName>
</protein>
<proteinExistence type="predicted"/>
<accession>A0A1G6I4Q5</accession>
<dbReference type="OrthoDB" id="5516158at2"/>
<name>A0A1G6I4Q5_9BACT</name>
<evidence type="ECO:0000313" key="2">
    <source>
        <dbReference type="Proteomes" id="UP000199411"/>
    </source>
</evidence>
<dbReference type="AlphaFoldDB" id="A0A1G6I4Q5"/>
<dbReference type="Proteomes" id="UP000199411">
    <property type="component" value="Unassembled WGS sequence"/>
</dbReference>
<sequence>MSTQHGHDHGHEDSKKKLLGFYNAAKWAMDGVCTLDVYAEVDDKNEAQVRKELEDLGINYDLTKKGIIKGYFEGTYDRVLPIMRTLLEKGWHW</sequence>
<reference evidence="2" key="1">
    <citation type="submission" date="2016-10" db="EMBL/GenBank/DDBJ databases">
        <authorList>
            <person name="Varghese N."/>
            <person name="Submissions S."/>
        </authorList>
    </citation>
    <scope>NUCLEOTIDE SEQUENCE [LARGE SCALE GENOMIC DNA]</scope>
    <source>
        <strain evidence="2">DSM 8415</strain>
    </source>
</reference>
<dbReference type="RefSeq" id="WP_025392576.1">
    <property type="nucleotide sequence ID" value="NZ_FMYU01000001.1"/>
</dbReference>